<protein>
    <submittedName>
        <fullName evidence="1">Uncharacterized protein</fullName>
    </submittedName>
</protein>
<dbReference type="Proteomes" id="UP000887567">
    <property type="component" value="Unplaced"/>
</dbReference>
<dbReference type="KEGG" id="epa:114575785"/>
<evidence type="ECO:0000313" key="2">
    <source>
        <dbReference type="Proteomes" id="UP000887567"/>
    </source>
</evidence>
<proteinExistence type="predicted"/>
<keyword evidence="2" id="KW-1185">Reference proteome</keyword>
<dbReference type="OrthoDB" id="6145513at2759"/>
<name>A0A913YPX9_EXADI</name>
<reference evidence="1" key="1">
    <citation type="submission" date="2022-11" db="UniProtKB">
        <authorList>
            <consortium name="EnsemblMetazoa"/>
        </authorList>
    </citation>
    <scope>IDENTIFICATION</scope>
</reference>
<dbReference type="EnsemblMetazoa" id="XM_028661302.1">
    <property type="protein sequence ID" value="XP_028517103.1"/>
    <property type="gene ID" value="LOC114575785"/>
</dbReference>
<dbReference type="RefSeq" id="XP_028517103.1">
    <property type="nucleotide sequence ID" value="XM_028661302.1"/>
</dbReference>
<evidence type="ECO:0000313" key="1">
    <source>
        <dbReference type="EnsemblMetazoa" id="XP_028517103.1"/>
    </source>
</evidence>
<dbReference type="GeneID" id="114575785"/>
<sequence length="173" mass="19564">MIEQDKMATHINKHGRIFTPVTAITKSLRNKLDMTHKKISQAPLEQLNSIWKVDEYLDVTQGICPTKLHFFDESSVIKTTSNRLYGNSYKGSKAIEVQRYASNASYTVNLLHSIFGVDYFNVIPGASNSEQLITFFDFALDSQRDNGLPVFIEGDVSMVKCRITNLPQGTHNF</sequence>
<accession>A0A913YPX9</accession>
<organism evidence="1 2">
    <name type="scientific">Exaiptasia diaphana</name>
    <name type="common">Tropical sea anemone</name>
    <name type="synonym">Aiptasia pulchella</name>
    <dbReference type="NCBI Taxonomy" id="2652724"/>
    <lineage>
        <taxon>Eukaryota</taxon>
        <taxon>Metazoa</taxon>
        <taxon>Cnidaria</taxon>
        <taxon>Anthozoa</taxon>
        <taxon>Hexacorallia</taxon>
        <taxon>Actiniaria</taxon>
        <taxon>Aiptasiidae</taxon>
        <taxon>Exaiptasia</taxon>
    </lineage>
</organism>
<dbReference type="AlphaFoldDB" id="A0A913YPX9"/>